<protein>
    <recommendedName>
        <fullName evidence="3">Per a allergen</fullName>
    </recommendedName>
</protein>
<evidence type="ECO:0000313" key="2">
    <source>
        <dbReference type="Proteomes" id="UP001148838"/>
    </source>
</evidence>
<dbReference type="Proteomes" id="UP001148838">
    <property type="component" value="Unassembled WGS sequence"/>
</dbReference>
<accession>A0ABQ8SR62</accession>
<evidence type="ECO:0000313" key="1">
    <source>
        <dbReference type="EMBL" id="KAJ4436294.1"/>
    </source>
</evidence>
<proteinExistence type="predicted"/>
<dbReference type="EMBL" id="JAJSOF020000023">
    <property type="protein sequence ID" value="KAJ4436294.1"/>
    <property type="molecule type" value="Genomic_DNA"/>
</dbReference>
<evidence type="ECO:0008006" key="3">
    <source>
        <dbReference type="Google" id="ProtNLM"/>
    </source>
</evidence>
<keyword evidence="2" id="KW-1185">Reference proteome</keyword>
<comment type="caution">
    <text evidence="1">The sequence shown here is derived from an EMBL/GenBank/DDBJ whole genome shotgun (WGS) entry which is preliminary data.</text>
</comment>
<reference evidence="1 2" key="1">
    <citation type="journal article" date="2022" name="Allergy">
        <title>Genome assembly and annotation of Periplaneta americana reveal a comprehensive cockroach allergen profile.</title>
        <authorList>
            <person name="Wang L."/>
            <person name="Xiong Q."/>
            <person name="Saelim N."/>
            <person name="Wang L."/>
            <person name="Nong W."/>
            <person name="Wan A.T."/>
            <person name="Shi M."/>
            <person name="Liu X."/>
            <person name="Cao Q."/>
            <person name="Hui J.H.L."/>
            <person name="Sookrung N."/>
            <person name="Leung T.F."/>
            <person name="Tungtrongchitr A."/>
            <person name="Tsui S.K.W."/>
        </authorList>
    </citation>
    <scope>NUCLEOTIDE SEQUENCE [LARGE SCALE GENOMIC DNA]</scope>
    <source>
        <strain evidence="1">PWHHKU_190912</strain>
    </source>
</reference>
<name>A0ABQ8SR62_PERAM</name>
<sequence>MAGIYEGGYEPLHSLTTEMRREERKRKKLWVHPIWTCKGLEGEFSTLYKGLVDDEIKFHEYFRMTRNTFSVLLKKMEWFIVKNDTFWRTAIIPKEILAVCLK</sequence>
<organism evidence="1 2">
    <name type="scientific">Periplaneta americana</name>
    <name type="common">American cockroach</name>
    <name type="synonym">Blatta americana</name>
    <dbReference type="NCBI Taxonomy" id="6978"/>
    <lineage>
        <taxon>Eukaryota</taxon>
        <taxon>Metazoa</taxon>
        <taxon>Ecdysozoa</taxon>
        <taxon>Arthropoda</taxon>
        <taxon>Hexapoda</taxon>
        <taxon>Insecta</taxon>
        <taxon>Pterygota</taxon>
        <taxon>Neoptera</taxon>
        <taxon>Polyneoptera</taxon>
        <taxon>Dictyoptera</taxon>
        <taxon>Blattodea</taxon>
        <taxon>Blattoidea</taxon>
        <taxon>Blattidae</taxon>
        <taxon>Blattinae</taxon>
        <taxon>Periplaneta</taxon>
    </lineage>
</organism>
<gene>
    <name evidence="1" type="ORF">ANN_18925</name>
</gene>